<reference evidence="2" key="1">
    <citation type="thesis" date="2020" institute="ProQuest LLC" country="789 East Eisenhower Parkway, Ann Arbor, MI, USA">
        <title>Comparative Genomics and Chromosome Evolution.</title>
        <authorList>
            <person name="Mudd A.B."/>
        </authorList>
    </citation>
    <scope>NUCLEOTIDE SEQUENCE</scope>
    <source>
        <strain evidence="2">237g6f4</strain>
        <tissue evidence="2">Blood</tissue>
    </source>
</reference>
<comment type="caution">
    <text evidence="2">The sequence shown here is derived from an EMBL/GenBank/DDBJ whole genome shotgun (WGS) entry which is preliminary data.</text>
</comment>
<evidence type="ECO:0000313" key="3">
    <source>
        <dbReference type="Proteomes" id="UP000824782"/>
    </source>
</evidence>
<keyword evidence="3" id="KW-1185">Reference proteome</keyword>
<keyword evidence="1" id="KW-1133">Transmembrane helix</keyword>
<dbReference type="EMBL" id="WNYA01000009">
    <property type="protein sequence ID" value="KAG8555885.1"/>
    <property type="molecule type" value="Genomic_DNA"/>
</dbReference>
<gene>
    <name evidence="2" type="ORF">GDO81_017850</name>
</gene>
<dbReference type="AlphaFoldDB" id="A0AAV7A9A8"/>
<evidence type="ECO:0000256" key="1">
    <source>
        <dbReference type="SAM" id="Phobius"/>
    </source>
</evidence>
<accession>A0AAV7A9A8</accession>
<keyword evidence="1" id="KW-0472">Membrane</keyword>
<proteinExistence type="predicted"/>
<protein>
    <submittedName>
        <fullName evidence="2">Uncharacterized protein</fullName>
    </submittedName>
</protein>
<keyword evidence="1" id="KW-0812">Transmembrane</keyword>
<sequence>MSFVAHSESCKIQAHKKMSQMCFFTIFTAFGIFFPLPNTWHGILNTVTTKCNLLRRKYAITQLFMWKNKKVIDF</sequence>
<evidence type="ECO:0000313" key="2">
    <source>
        <dbReference type="EMBL" id="KAG8555885.1"/>
    </source>
</evidence>
<name>A0AAV7A9A8_ENGPU</name>
<organism evidence="2 3">
    <name type="scientific">Engystomops pustulosus</name>
    <name type="common">Tungara frog</name>
    <name type="synonym">Physalaemus pustulosus</name>
    <dbReference type="NCBI Taxonomy" id="76066"/>
    <lineage>
        <taxon>Eukaryota</taxon>
        <taxon>Metazoa</taxon>
        <taxon>Chordata</taxon>
        <taxon>Craniata</taxon>
        <taxon>Vertebrata</taxon>
        <taxon>Euteleostomi</taxon>
        <taxon>Amphibia</taxon>
        <taxon>Batrachia</taxon>
        <taxon>Anura</taxon>
        <taxon>Neobatrachia</taxon>
        <taxon>Hyloidea</taxon>
        <taxon>Leptodactylidae</taxon>
        <taxon>Leiuperinae</taxon>
        <taxon>Engystomops</taxon>
    </lineage>
</organism>
<dbReference type="Proteomes" id="UP000824782">
    <property type="component" value="Unassembled WGS sequence"/>
</dbReference>
<feature type="transmembrane region" description="Helical" evidence="1">
    <location>
        <begin position="21"/>
        <end position="40"/>
    </location>
</feature>